<feature type="compositionally biased region" description="Basic and acidic residues" evidence="1">
    <location>
        <begin position="40"/>
        <end position="95"/>
    </location>
</feature>
<evidence type="ECO:0000256" key="1">
    <source>
        <dbReference type="SAM" id="MobiDB-lite"/>
    </source>
</evidence>
<dbReference type="Proteomes" id="UP000199068">
    <property type="component" value="Unassembled WGS sequence"/>
</dbReference>
<accession>A0A1G9PFS5</accession>
<evidence type="ECO:0000313" key="3">
    <source>
        <dbReference type="EMBL" id="SDL97630.1"/>
    </source>
</evidence>
<name>A0A1G9PFS5_9FIRM</name>
<dbReference type="EMBL" id="FNGW01000004">
    <property type="protein sequence ID" value="SDL97630.1"/>
    <property type="molecule type" value="Genomic_DNA"/>
</dbReference>
<feature type="region of interest" description="Disordered" evidence="1">
    <location>
        <begin position="23"/>
        <end position="95"/>
    </location>
</feature>
<feature type="chain" id="PRO_5039463819" description="Sporulation and spore germination" evidence="2">
    <location>
        <begin position="21"/>
        <end position="225"/>
    </location>
</feature>
<sequence length="225" mass="25507">MKLKVSLLALMMSLTLVGCANQSTTTETKKDNNQVQENIDSPKDNATDDNNKTDDTQKEDENKDKEQTENTQDKKEEPKKNLNGQEDKKEEKSETTDFKIYTAKEEDTDKIVEFETIKIKNSASKEEKINQLISALKDDYFKDDVQMVLQSIDNNGIATVNLVDQQKWAKHFAGSTGGAISQAAIIETLLQRDYQGDWIKGVKVLVDGSDEEVFDHAPFIDVFYR</sequence>
<keyword evidence="2" id="KW-0732">Signal</keyword>
<keyword evidence="4" id="KW-1185">Reference proteome</keyword>
<proteinExistence type="predicted"/>
<organism evidence="3 4">
    <name type="scientific">Romboutsia lituseburensis DSM 797</name>
    <dbReference type="NCBI Taxonomy" id="1121325"/>
    <lineage>
        <taxon>Bacteria</taxon>
        <taxon>Bacillati</taxon>
        <taxon>Bacillota</taxon>
        <taxon>Clostridia</taxon>
        <taxon>Peptostreptococcales</taxon>
        <taxon>Peptostreptococcaceae</taxon>
        <taxon>Romboutsia</taxon>
    </lineage>
</organism>
<evidence type="ECO:0000313" key="4">
    <source>
        <dbReference type="Proteomes" id="UP000199068"/>
    </source>
</evidence>
<feature type="signal peptide" evidence="2">
    <location>
        <begin position="1"/>
        <end position="20"/>
    </location>
</feature>
<reference evidence="3 4" key="1">
    <citation type="submission" date="2016-10" db="EMBL/GenBank/DDBJ databases">
        <authorList>
            <person name="de Groot N.N."/>
        </authorList>
    </citation>
    <scope>NUCLEOTIDE SEQUENCE [LARGE SCALE GENOMIC DNA]</scope>
    <source>
        <strain evidence="3 4">DSM 797</strain>
    </source>
</reference>
<protein>
    <recommendedName>
        <fullName evidence="5">Sporulation and spore germination</fullName>
    </recommendedName>
</protein>
<dbReference type="RefSeq" id="WP_092725750.1">
    <property type="nucleotide sequence ID" value="NZ_FNGW01000004.1"/>
</dbReference>
<dbReference type="AlphaFoldDB" id="A0A1G9PFS5"/>
<evidence type="ECO:0008006" key="5">
    <source>
        <dbReference type="Google" id="ProtNLM"/>
    </source>
</evidence>
<evidence type="ECO:0000256" key="2">
    <source>
        <dbReference type="SAM" id="SignalP"/>
    </source>
</evidence>
<gene>
    <name evidence="3" type="ORF">SAMN04515677_104344</name>
</gene>
<dbReference type="PROSITE" id="PS51257">
    <property type="entry name" value="PROKAR_LIPOPROTEIN"/>
    <property type="match status" value="1"/>
</dbReference>
<dbReference type="STRING" id="1121325.SAMN04515677_104344"/>